<dbReference type="Gene3D" id="1.10.10.1110">
    <property type="entry name" value="Methyltransferase PG1098, N-terminal domain"/>
    <property type="match status" value="1"/>
</dbReference>
<dbReference type="Proteomes" id="UP000006054">
    <property type="component" value="Chromosome"/>
</dbReference>
<dbReference type="SUPFAM" id="SSF53335">
    <property type="entry name" value="S-adenosyl-L-methionine-dependent methyltransferases"/>
    <property type="match status" value="1"/>
</dbReference>
<dbReference type="Pfam" id="PF22013">
    <property type="entry name" value="PG_1098_Fer"/>
    <property type="match status" value="1"/>
</dbReference>
<evidence type="ECO:0000259" key="2">
    <source>
        <dbReference type="Pfam" id="PF22013"/>
    </source>
</evidence>
<dbReference type="CDD" id="cd02440">
    <property type="entry name" value="AdoMet_MTases"/>
    <property type="match status" value="1"/>
</dbReference>
<feature type="domain" description="THUMP-like" evidence="1">
    <location>
        <begin position="378"/>
        <end position="451"/>
    </location>
</feature>
<gene>
    <name evidence="3" type="ordered locus">Fleli_3878</name>
</gene>
<dbReference type="InterPro" id="IPR041497">
    <property type="entry name" value="Thump-like"/>
</dbReference>
<dbReference type="KEGG" id="fli:Fleli_3878"/>
<evidence type="ECO:0000259" key="1">
    <source>
        <dbReference type="Pfam" id="PF18096"/>
    </source>
</evidence>
<protein>
    <submittedName>
        <fullName evidence="3">SAM-dependent methyltransferase, tRNA(Uracil-5)-methyltransferase</fullName>
    </submittedName>
</protein>
<dbReference type="Pfam" id="PF03602">
    <property type="entry name" value="Cons_hypoth95"/>
    <property type="match status" value="1"/>
</dbReference>
<dbReference type="HOGENOM" id="CLU_038123_0_0_10"/>
<sequence length="454" mass="53168">MLFRILFIPYLFISMKSTLSLLENYPNYYTLLQGDIQYFIEENKEKEITETLLKLPKKYQNLRIEIGNQIKSLQKSKLKLSLWYNSNKIIFPPSLSIEQASSEVTAEYKASLLDDDIIENQTLVDLTGGMGVDSFYFSKRVKKVIYIEQNELLASIAKHNFEQLGATNIEVICGNSEDFLRKSKENNIVFDWIYLDPARRDDVNKKVFLLEDCQPNMVELWSLFKNRGKKWLLKTAPLLDIRLVLNRLIQVEIVKVVALQNECKEVLYQLNSSEKNVNSEKSQISAINLHDKNSKREKLKNNNEKNNIEQFNFFLDKEKEIFINYSIKNEIQSFLYEPNVAILKAGAFKSITEYYQVNKLSTNTHLYTSHDLKENFIGKIFKVMEVMLFSKKEVKRKFGKKRLNIVTRNFPMSVKDLRKQFSILEGKNEFLFFTTITSNSADEKIVILCEKINF</sequence>
<proteinExistence type="predicted"/>
<keyword evidence="4" id="KW-1185">Reference proteome</keyword>
<dbReference type="GO" id="GO:0032259">
    <property type="term" value="P:methylation"/>
    <property type="evidence" value="ECO:0007669"/>
    <property type="project" value="UniProtKB-KW"/>
</dbReference>
<evidence type="ECO:0000313" key="4">
    <source>
        <dbReference type="Proteomes" id="UP000006054"/>
    </source>
</evidence>
<dbReference type="STRING" id="880071.Fleli_3878"/>
<dbReference type="PANTHER" id="PTHR14741">
    <property type="entry name" value="S-ADENOSYLMETHIONINE-DEPENDENT METHYLTRANSFERASE RELATED"/>
    <property type="match status" value="1"/>
</dbReference>
<dbReference type="Pfam" id="PF18096">
    <property type="entry name" value="Thump_like"/>
    <property type="match status" value="1"/>
</dbReference>
<dbReference type="EMBL" id="CP003345">
    <property type="protein sequence ID" value="AFM06183.1"/>
    <property type="molecule type" value="Genomic_DNA"/>
</dbReference>
<accession>I4AQE8</accession>
<organism evidence="3 4">
    <name type="scientific">Bernardetia litoralis (strain ATCC 23117 / DSM 6794 / NBRC 15988 / NCIMB 1366 / Fx l1 / Sio-4)</name>
    <name type="common">Flexibacter litoralis</name>
    <dbReference type="NCBI Taxonomy" id="880071"/>
    <lineage>
        <taxon>Bacteria</taxon>
        <taxon>Pseudomonadati</taxon>
        <taxon>Bacteroidota</taxon>
        <taxon>Cytophagia</taxon>
        <taxon>Cytophagales</taxon>
        <taxon>Bernardetiaceae</taxon>
        <taxon>Bernardetia</taxon>
    </lineage>
</organism>
<feature type="domain" description="PG-1098 ferredoxin-like" evidence="2">
    <location>
        <begin position="334"/>
        <end position="376"/>
    </location>
</feature>
<dbReference type="PANTHER" id="PTHR14741:SF32">
    <property type="entry name" value="TRIMETHYLGUANOSINE SYNTHASE"/>
    <property type="match status" value="1"/>
</dbReference>
<dbReference type="PATRIC" id="fig|880071.3.peg.3880"/>
<keyword evidence="3" id="KW-0489">Methyltransferase</keyword>
<evidence type="ECO:0000313" key="3">
    <source>
        <dbReference type="EMBL" id="AFM06183.1"/>
    </source>
</evidence>
<dbReference type="AlphaFoldDB" id="I4AQE8"/>
<dbReference type="InterPro" id="IPR029063">
    <property type="entry name" value="SAM-dependent_MTases_sf"/>
</dbReference>
<dbReference type="eggNOG" id="COG2265">
    <property type="taxonomic scope" value="Bacteria"/>
</dbReference>
<keyword evidence="3" id="KW-0808">Transferase</keyword>
<dbReference type="InterPro" id="IPR054168">
    <property type="entry name" value="PG_1098_Fer"/>
</dbReference>
<dbReference type="Gene3D" id="3.40.50.150">
    <property type="entry name" value="Vaccinia Virus protein VP39"/>
    <property type="match status" value="1"/>
</dbReference>
<dbReference type="GO" id="GO:0008168">
    <property type="term" value="F:methyltransferase activity"/>
    <property type="evidence" value="ECO:0007669"/>
    <property type="project" value="UniProtKB-KW"/>
</dbReference>
<reference evidence="4" key="1">
    <citation type="submission" date="2012-06" db="EMBL/GenBank/DDBJ databases">
        <title>The complete genome of Flexibacter litoralis DSM 6794.</title>
        <authorList>
            <person name="Lucas S."/>
            <person name="Copeland A."/>
            <person name="Lapidus A."/>
            <person name="Glavina del Rio T."/>
            <person name="Dalin E."/>
            <person name="Tice H."/>
            <person name="Bruce D."/>
            <person name="Goodwin L."/>
            <person name="Pitluck S."/>
            <person name="Peters L."/>
            <person name="Ovchinnikova G."/>
            <person name="Lu M."/>
            <person name="Kyrpides N."/>
            <person name="Mavromatis K."/>
            <person name="Ivanova N."/>
            <person name="Brettin T."/>
            <person name="Detter J.C."/>
            <person name="Han C."/>
            <person name="Larimer F."/>
            <person name="Land M."/>
            <person name="Hauser L."/>
            <person name="Markowitz V."/>
            <person name="Cheng J.-F."/>
            <person name="Hugenholtz P."/>
            <person name="Woyke T."/>
            <person name="Wu D."/>
            <person name="Spring S."/>
            <person name="Lang E."/>
            <person name="Kopitz M."/>
            <person name="Brambilla E."/>
            <person name="Klenk H.-P."/>
            <person name="Eisen J.A."/>
        </authorList>
    </citation>
    <scope>NUCLEOTIDE SEQUENCE [LARGE SCALE GENOMIC DNA]</scope>
    <source>
        <strain evidence="4">ATCC 23117 / DSM 6794 / NBRC 15988 / NCIMB 1366 / Sio-4</strain>
    </source>
</reference>
<name>I4AQE8_BERLS</name>